<gene>
    <name evidence="9" type="ORF">SAMN05216526_1191</name>
</gene>
<feature type="chain" id="PRO_5010386027" evidence="7">
    <location>
        <begin position="28"/>
        <end position="105"/>
    </location>
</feature>
<protein>
    <submittedName>
        <fullName evidence="9">Cytochrome subunit of sulfide dehydrogenase</fullName>
    </submittedName>
</protein>
<feature type="signal peptide" evidence="7">
    <location>
        <begin position="1"/>
        <end position="27"/>
    </location>
</feature>
<dbReference type="GO" id="GO:0046872">
    <property type="term" value="F:metal ion binding"/>
    <property type="evidence" value="ECO:0007669"/>
    <property type="project" value="UniProtKB-KW"/>
</dbReference>
<dbReference type="Gene3D" id="1.10.760.10">
    <property type="entry name" value="Cytochrome c-like domain"/>
    <property type="match status" value="1"/>
</dbReference>
<dbReference type="InterPro" id="IPR036909">
    <property type="entry name" value="Cyt_c-like_dom_sf"/>
</dbReference>
<evidence type="ECO:0000313" key="9">
    <source>
        <dbReference type="EMBL" id="SIT69921.1"/>
    </source>
</evidence>
<dbReference type="RefSeq" id="WP_234982815.1">
    <property type="nucleotide sequence ID" value="NZ_CP023018.1"/>
</dbReference>
<evidence type="ECO:0000313" key="10">
    <source>
        <dbReference type="Proteomes" id="UP000223759"/>
    </source>
</evidence>
<keyword evidence="4" id="KW-0249">Electron transport</keyword>
<dbReference type="Proteomes" id="UP000223759">
    <property type="component" value="Unassembled WGS sequence"/>
</dbReference>
<evidence type="ECO:0000256" key="7">
    <source>
        <dbReference type="SAM" id="SignalP"/>
    </source>
</evidence>
<dbReference type="InterPro" id="IPR050597">
    <property type="entry name" value="Cytochrome_c_Oxidase_Subunit"/>
</dbReference>
<reference evidence="9 10" key="1">
    <citation type="submission" date="2017-01" db="EMBL/GenBank/DDBJ databases">
        <authorList>
            <person name="Mah S.A."/>
            <person name="Swanson W.J."/>
            <person name="Moy G.W."/>
            <person name="Vacquier V.D."/>
        </authorList>
    </citation>
    <scope>NUCLEOTIDE SEQUENCE [LARGE SCALE GENOMIC DNA]</scope>
    <source>
        <strain evidence="9 10">M9</strain>
    </source>
</reference>
<dbReference type="PANTHER" id="PTHR33751:SF9">
    <property type="entry name" value="CYTOCHROME C4"/>
    <property type="match status" value="1"/>
</dbReference>
<proteinExistence type="predicted"/>
<dbReference type="AlphaFoldDB" id="A0A1R3W214"/>
<dbReference type="InterPro" id="IPR009056">
    <property type="entry name" value="Cyt_c-like_dom"/>
</dbReference>
<sequence length="105" mass="11118">MKKSTAIKTAALSALFVVASFAGNAQATDVTRGALMAATCFACHGTDGRASGDMPSIYGIPEEILTRNMIAFRDGTRPATVMGRHATGYSDEEIREIAAYLSTLR</sequence>
<keyword evidence="7" id="KW-0732">Signal</keyword>
<dbReference type="Pfam" id="PF00034">
    <property type="entry name" value="Cytochrom_C"/>
    <property type="match status" value="1"/>
</dbReference>
<evidence type="ECO:0000256" key="1">
    <source>
        <dbReference type="ARBA" id="ARBA00022448"/>
    </source>
</evidence>
<keyword evidence="10" id="KW-1185">Reference proteome</keyword>
<keyword evidence="3 6" id="KW-0479">Metal-binding</keyword>
<dbReference type="PROSITE" id="PS51007">
    <property type="entry name" value="CYTC"/>
    <property type="match status" value="1"/>
</dbReference>
<evidence type="ECO:0000256" key="6">
    <source>
        <dbReference type="PROSITE-ProRule" id="PRU00433"/>
    </source>
</evidence>
<dbReference type="STRING" id="233100.SAMN05216526_1191"/>
<accession>A0A1R3W214</accession>
<keyword evidence="5 6" id="KW-0408">Iron</keyword>
<dbReference type="PANTHER" id="PTHR33751">
    <property type="entry name" value="CBB3-TYPE CYTOCHROME C OXIDASE SUBUNIT FIXP"/>
    <property type="match status" value="1"/>
</dbReference>
<dbReference type="SUPFAM" id="SSF46626">
    <property type="entry name" value="Cytochrome c"/>
    <property type="match status" value="1"/>
</dbReference>
<name>A0A1R3W214_9GAMM</name>
<keyword evidence="2 6" id="KW-0349">Heme</keyword>
<evidence type="ECO:0000256" key="2">
    <source>
        <dbReference type="ARBA" id="ARBA00022617"/>
    </source>
</evidence>
<dbReference type="GO" id="GO:0020037">
    <property type="term" value="F:heme binding"/>
    <property type="evidence" value="ECO:0007669"/>
    <property type="project" value="InterPro"/>
</dbReference>
<dbReference type="GO" id="GO:0009055">
    <property type="term" value="F:electron transfer activity"/>
    <property type="evidence" value="ECO:0007669"/>
    <property type="project" value="InterPro"/>
</dbReference>
<evidence type="ECO:0000259" key="8">
    <source>
        <dbReference type="PROSITE" id="PS51007"/>
    </source>
</evidence>
<evidence type="ECO:0000256" key="5">
    <source>
        <dbReference type="ARBA" id="ARBA00023004"/>
    </source>
</evidence>
<evidence type="ECO:0000256" key="4">
    <source>
        <dbReference type="ARBA" id="ARBA00022982"/>
    </source>
</evidence>
<feature type="domain" description="Cytochrome c" evidence="8">
    <location>
        <begin position="28"/>
        <end position="105"/>
    </location>
</feature>
<dbReference type="EMBL" id="FTPK01000002">
    <property type="protein sequence ID" value="SIT69921.1"/>
    <property type="molecule type" value="Genomic_DNA"/>
</dbReference>
<keyword evidence="1" id="KW-0813">Transport</keyword>
<evidence type="ECO:0000256" key="3">
    <source>
        <dbReference type="ARBA" id="ARBA00022723"/>
    </source>
</evidence>
<organism evidence="9 10">
    <name type="scientific">Ectothiorhodosinus mongolicus</name>
    <dbReference type="NCBI Taxonomy" id="233100"/>
    <lineage>
        <taxon>Bacteria</taxon>
        <taxon>Pseudomonadati</taxon>
        <taxon>Pseudomonadota</taxon>
        <taxon>Gammaproteobacteria</taxon>
        <taxon>Chromatiales</taxon>
        <taxon>Ectothiorhodospiraceae</taxon>
        <taxon>Ectothiorhodosinus</taxon>
    </lineage>
</organism>